<evidence type="ECO:0000256" key="4">
    <source>
        <dbReference type="ARBA" id="ARBA00022737"/>
    </source>
</evidence>
<organism evidence="10 11">
    <name type="scientific">Trichobilharzia regenti</name>
    <name type="common">Nasal bird schistosome</name>
    <dbReference type="NCBI Taxonomy" id="157069"/>
    <lineage>
        <taxon>Eukaryota</taxon>
        <taxon>Metazoa</taxon>
        <taxon>Spiralia</taxon>
        <taxon>Lophotrochozoa</taxon>
        <taxon>Platyhelminthes</taxon>
        <taxon>Trematoda</taxon>
        <taxon>Digenea</taxon>
        <taxon>Strigeidida</taxon>
        <taxon>Schistosomatoidea</taxon>
        <taxon>Schistosomatidae</taxon>
        <taxon>Trichobilharzia</taxon>
    </lineage>
</organism>
<dbReference type="GO" id="GO:0043124">
    <property type="term" value="P:negative regulation of canonical NF-kappaB signal transduction"/>
    <property type="evidence" value="ECO:0007669"/>
    <property type="project" value="InterPro"/>
</dbReference>
<dbReference type="Gene3D" id="1.25.40.20">
    <property type="entry name" value="Ankyrin repeat-containing domain"/>
    <property type="match status" value="1"/>
</dbReference>
<proteinExistence type="predicted"/>
<dbReference type="WBParaSite" id="TREG1_73240.1">
    <property type="protein sequence ID" value="TREG1_73240.1"/>
    <property type="gene ID" value="TREG1_73240"/>
</dbReference>
<dbReference type="SUPFAM" id="SSF48403">
    <property type="entry name" value="Ankyrin repeat"/>
    <property type="match status" value="1"/>
</dbReference>
<dbReference type="GO" id="GO:0005634">
    <property type="term" value="C:nucleus"/>
    <property type="evidence" value="ECO:0007669"/>
    <property type="project" value="UniProtKB-SubCell"/>
</dbReference>
<evidence type="ECO:0000256" key="1">
    <source>
        <dbReference type="ARBA" id="ARBA00004123"/>
    </source>
</evidence>
<evidence type="ECO:0000256" key="3">
    <source>
        <dbReference type="ARBA" id="ARBA00022553"/>
    </source>
</evidence>
<evidence type="ECO:0000313" key="11">
    <source>
        <dbReference type="WBParaSite" id="TREG1_73240.1"/>
    </source>
</evidence>
<keyword evidence="5" id="KW-0040">ANK repeat</keyword>
<feature type="region of interest" description="Disordered" evidence="9">
    <location>
        <begin position="256"/>
        <end position="290"/>
    </location>
</feature>
<dbReference type="WBParaSite" id="TREG1_73240.3">
    <property type="protein sequence ID" value="TREG1_73240.3"/>
    <property type="gene ID" value="TREG1_73240"/>
</dbReference>
<keyword evidence="3" id="KW-0597">Phosphoprotein</keyword>
<evidence type="ECO:0000256" key="2">
    <source>
        <dbReference type="ARBA" id="ARBA00014259"/>
    </source>
</evidence>
<evidence type="ECO:0000256" key="5">
    <source>
        <dbReference type="ARBA" id="ARBA00023043"/>
    </source>
</evidence>
<keyword evidence="4" id="KW-0677">Repeat</keyword>
<sequence length="426" mass="49444">MSNNHNESAQSSNYQSEKLFQNESDFKSMVIKLVRSGDVAYLKLLVELINPTSSCTSVSCLRRLSDIKDHKQCNLVHIACKYGNKEMLGYLVQELGLPVTNVDHTGNNPAHLILIYALKSLKSSSKKKRRKSSKYRVRNYIDCCELLKTVLHHHTNLLTISNKRGQKVTDLLQELWNISSKSEREVGDNILKCILSDNHSPVHPSTSSTKPTEHNDEMYSFLSDSDEANYSSNEWEDYFSGFADRPFRSHLDSIREEYERRNRPTGIPNIPKSRKKSNTETNHPEFYDHLGSNNELPSRKIISHDLGRNTVNISYEEYLEKWKEFINSDENKILNYHDILWPPFSRVIEINSLESSHIEDILTFVHHSSQALRQLQVDWHPDKFSGRFGTRFKSERVKNRVMKRVVNISQLLNKATDYLRNKEESV</sequence>
<keyword evidence="10" id="KW-1185">Reference proteome</keyword>
<comment type="subcellular location">
    <subcellularLocation>
        <location evidence="1">Nucleus</location>
    </subcellularLocation>
</comment>
<evidence type="ECO:0000256" key="9">
    <source>
        <dbReference type="SAM" id="MobiDB-lite"/>
    </source>
</evidence>
<evidence type="ECO:0000313" key="10">
    <source>
        <dbReference type="Proteomes" id="UP000050795"/>
    </source>
</evidence>
<accession>A0AA85K9L8</accession>
<evidence type="ECO:0000256" key="8">
    <source>
        <dbReference type="ARBA" id="ARBA00030802"/>
    </source>
</evidence>
<keyword evidence="6" id="KW-0539">Nucleus</keyword>
<dbReference type="PANTHER" id="PTHR15263:SF1">
    <property type="entry name" value="NF-KAPPA-B INHIBITOR-LIKE PROTEIN 1"/>
    <property type="match status" value="1"/>
</dbReference>
<evidence type="ECO:0000256" key="7">
    <source>
        <dbReference type="ARBA" id="ARBA00030621"/>
    </source>
</evidence>
<protein>
    <recommendedName>
        <fullName evidence="2">NF-kappa-B inhibitor-like protein 1</fullName>
    </recommendedName>
    <alternativeName>
        <fullName evidence="7">Inhibitor of kappa B-like protein</fullName>
    </alternativeName>
    <alternativeName>
        <fullName evidence="8">Nuclear factor of kappa light polypeptide gene enhancer in B-cells inhibitor-like 1</fullName>
    </alternativeName>
</protein>
<dbReference type="InterPro" id="IPR036770">
    <property type="entry name" value="Ankyrin_rpt-contain_sf"/>
</dbReference>
<evidence type="ECO:0000313" key="12">
    <source>
        <dbReference type="WBParaSite" id="TREG1_73240.2"/>
    </source>
</evidence>
<dbReference type="InterPro" id="IPR038753">
    <property type="entry name" value="NFKBIL1"/>
</dbReference>
<dbReference type="AlphaFoldDB" id="A0AA85K9L8"/>
<name>A0AA85K9L8_TRIRE</name>
<dbReference type="WBParaSite" id="TREG1_73240.2">
    <property type="protein sequence ID" value="TREG1_73240.2"/>
    <property type="gene ID" value="TREG1_73240"/>
</dbReference>
<reference evidence="10" key="1">
    <citation type="submission" date="2022-06" db="EMBL/GenBank/DDBJ databases">
        <authorList>
            <person name="Berger JAMES D."/>
            <person name="Berger JAMES D."/>
        </authorList>
    </citation>
    <scope>NUCLEOTIDE SEQUENCE [LARGE SCALE GENOMIC DNA]</scope>
</reference>
<evidence type="ECO:0000256" key="6">
    <source>
        <dbReference type="ARBA" id="ARBA00023242"/>
    </source>
</evidence>
<dbReference type="PANTHER" id="PTHR15263">
    <property type="entry name" value="I-KAPPA-B-LIKE PROTEIN IKBL"/>
    <property type="match status" value="1"/>
</dbReference>
<reference evidence="11 12" key="2">
    <citation type="submission" date="2023-11" db="UniProtKB">
        <authorList>
            <consortium name="WormBaseParasite"/>
        </authorList>
    </citation>
    <scope>IDENTIFICATION</scope>
</reference>
<dbReference type="Proteomes" id="UP000050795">
    <property type="component" value="Unassembled WGS sequence"/>
</dbReference>